<dbReference type="EMBL" id="CP007130">
    <property type="protein sequence ID" value="AHG93295.1"/>
    <property type="molecule type" value="Genomic_DNA"/>
</dbReference>
<accession>W0RSL6</accession>
<organism evidence="7 8">
    <name type="scientific">Gemmatirosa kalamazoonensis</name>
    <dbReference type="NCBI Taxonomy" id="861299"/>
    <lineage>
        <taxon>Bacteria</taxon>
        <taxon>Pseudomonadati</taxon>
        <taxon>Gemmatimonadota</taxon>
        <taxon>Gemmatimonadia</taxon>
        <taxon>Gemmatimonadales</taxon>
        <taxon>Gemmatimonadaceae</taxon>
        <taxon>Gemmatirosa</taxon>
    </lineage>
</organism>
<sequence length="339" mass="34913">MRAVVIERPGHVGLGARAEPTLAPDDVLVRVRTVGFCGSDLSTFRGLNPLVAYPRVPGHEIAGVVAALGSEVPAGLHPGTLVTVVPYTACGACPACRRGRVNTCRDNRTLGVQRDGAMTELIAVPWQKVLPADGLSRRELALVEPLAVGAHAAARGRVAPGDVVAVLGTGAVGLGAVAAAARAGGTVIAVDVDERKLAVARRAGAAHAVNSRATPLHDALRELTRGDGPDVIIEAVGHPDTFLAAVAEVAVAGRVIYIGYAKGPVSFDTTQFVRKELDVLGARNATADDFRAVVALLREGSFPVADAVTRVVPLAAAADALRAWDADPGAVTRIHVDLD</sequence>
<dbReference type="SUPFAM" id="SSF50129">
    <property type="entry name" value="GroES-like"/>
    <property type="match status" value="1"/>
</dbReference>
<dbReference type="InterPro" id="IPR002328">
    <property type="entry name" value="ADH_Zn_CS"/>
</dbReference>
<dbReference type="InParanoid" id="W0RSL6"/>
<dbReference type="Gene3D" id="3.90.180.10">
    <property type="entry name" value="Medium-chain alcohol dehydrogenases, catalytic domain"/>
    <property type="match status" value="1"/>
</dbReference>
<dbReference type="GO" id="GO:0016491">
    <property type="term" value="F:oxidoreductase activity"/>
    <property type="evidence" value="ECO:0007669"/>
    <property type="project" value="UniProtKB-KW"/>
</dbReference>
<name>W0RSL6_9BACT</name>
<dbReference type="Proteomes" id="UP000019151">
    <property type="component" value="Plasmid 2"/>
</dbReference>
<keyword evidence="1 4" id="KW-0479">Metal-binding</keyword>
<evidence type="ECO:0000259" key="5">
    <source>
        <dbReference type="Pfam" id="PF00107"/>
    </source>
</evidence>
<dbReference type="PANTHER" id="PTHR43401">
    <property type="entry name" value="L-THREONINE 3-DEHYDROGENASE"/>
    <property type="match status" value="1"/>
</dbReference>
<dbReference type="GO" id="GO:0008270">
    <property type="term" value="F:zinc ion binding"/>
    <property type="evidence" value="ECO:0007669"/>
    <property type="project" value="InterPro"/>
</dbReference>
<dbReference type="InterPro" id="IPR013149">
    <property type="entry name" value="ADH-like_C"/>
</dbReference>
<keyword evidence="3" id="KW-0560">Oxidoreductase</keyword>
<dbReference type="InterPro" id="IPR036291">
    <property type="entry name" value="NAD(P)-bd_dom_sf"/>
</dbReference>
<feature type="domain" description="Alcohol dehydrogenase-like N-terminal" evidence="6">
    <location>
        <begin position="24"/>
        <end position="132"/>
    </location>
</feature>
<reference evidence="7 8" key="1">
    <citation type="journal article" date="2014" name="Genome Announc.">
        <title>Genome Sequence and Methylome of Soil Bacterium Gemmatirosa kalamazoonensis KBS708T, a Member of the Rarely Cultivated Gemmatimonadetes Phylum.</title>
        <authorList>
            <person name="Debruyn J.M."/>
            <person name="Radosevich M."/>
            <person name="Wommack K.E."/>
            <person name="Polson S.W."/>
            <person name="Hauser L.J."/>
            <person name="Fawaz M.N."/>
            <person name="Korlach J."/>
            <person name="Tsai Y.C."/>
        </authorList>
    </citation>
    <scope>NUCLEOTIDE SEQUENCE [LARGE SCALE GENOMIC DNA]</scope>
    <source>
        <strain evidence="7 8">KBS708</strain>
        <plasmid evidence="8">Plasmid 2</plasmid>
    </source>
</reference>
<gene>
    <name evidence="7" type="ORF">J421_5760</name>
</gene>
<dbReference type="KEGG" id="gba:J421_5760"/>
<evidence type="ECO:0000256" key="1">
    <source>
        <dbReference type="ARBA" id="ARBA00022723"/>
    </source>
</evidence>
<evidence type="ECO:0000313" key="8">
    <source>
        <dbReference type="Proteomes" id="UP000019151"/>
    </source>
</evidence>
<dbReference type="PROSITE" id="PS00059">
    <property type="entry name" value="ADH_ZINC"/>
    <property type="match status" value="1"/>
</dbReference>
<dbReference type="RefSeq" id="WP_025414601.1">
    <property type="nucleotide sequence ID" value="NZ_CP007130.1"/>
</dbReference>
<evidence type="ECO:0000256" key="2">
    <source>
        <dbReference type="ARBA" id="ARBA00022833"/>
    </source>
</evidence>
<feature type="domain" description="Alcohol dehydrogenase-like C-terminal" evidence="5">
    <location>
        <begin position="171"/>
        <end position="297"/>
    </location>
</feature>
<geneLocation type="plasmid" evidence="7 8">
    <name>2</name>
</geneLocation>
<dbReference type="OrthoDB" id="9809185at2"/>
<evidence type="ECO:0000259" key="6">
    <source>
        <dbReference type="Pfam" id="PF08240"/>
    </source>
</evidence>
<dbReference type="InterPro" id="IPR050129">
    <property type="entry name" value="Zn_alcohol_dh"/>
</dbReference>
<dbReference type="FunCoup" id="W0RSL6">
    <property type="interactions" value="11"/>
</dbReference>
<dbReference type="InterPro" id="IPR011032">
    <property type="entry name" value="GroES-like_sf"/>
</dbReference>
<dbReference type="eggNOG" id="COG1063">
    <property type="taxonomic scope" value="Bacteria"/>
</dbReference>
<evidence type="ECO:0000256" key="4">
    <source>
        <dbReference type="RuleBase" id="RU361277"/>
    </source>
</evidence>
<dbReference type="InterPro" id="IPR013154">
    <property type="entry name" value="ADH-like_N"/>
</dbReference>
<dbReference type="AlphaFoldDB" id="W0RSL6"/>
<keyword evidence="2 4" id="KW-0862">Zinc</keyword>
<dbReference type="Gene3D" id="3.40.50.720">
    <property type="entry name" value="NAD(P)-binding Rossmann-like Domain"/>
    <property type="match status" value="1"/>
</dbReference>
<dbReference type="HOGENOM" id="CLU_026673_11_0_0"/>
<proteinExistence type="inferred from homology"/>
<dbReference type="SUPFAM" id="SSF51735">
    <property type="entry name" value="NAD(P)-binding Rossmann-fold domains"/>
    <property type="match status" value="1"/>
</dbReference>
<comment type="similarity">
    <text evidence="4">Belongs to the zinc-containing alcohol dehydrogenase family.</text>
</comment>
<protein>
    <submittedName>
        <fullName evidence="7">Alcohol dehydrogenase zinc-binding domain protein</fullName>
    </submittedName>
</protein>
<comment type="cofactor">
    <cofactor evidence="4">
        <name>Zn(2+)</name>
        <dbReference type="ChEBI" id="CHEBI:29105"/>
    </cofactor>
</comment>
<evidence type="ECO:0000313" key="7">
    <source>
        <dbReference type="EMBL" id="AHG93295.1"/>
    </source>
</evidence>
<dbReference type="PANTHER" id="PTHR43401:SF2">
    <property type="entry name" value="L-THREONINE 3-DEHYDROGENASE"/>
    <property type="match status" value="1"/>
</dbReference>
<dbReference type="Pfam" id="PF08240">
    <property type="entry name" value="ADH_N"/>
    <property type="match status" value="1"/>
</dbReference>
<evidence type="ECO:0000256" key="3">
    <source>
        <dbReference type="ARBA" id="ARBA00023002"/>
    </source>
</evidence>
<keyword evidence="8" id="KW-1185">Reference proteome</keyword>
<dbReference type="Pfam" id="PF00107">
    <property type="entry name" value="ADH_zinc_N"/>
    <property type="match status" value="1"/>
</dbReference>
<keyword evidence="7" id="KW-0614">Plasmid</keyword>